<dbReference type="WBParaSite" id="HPLM_0000046601-mRNA-1">
    <property type="protein sequence ID" value="HPLM_0000046601-mRNA-1"/>
    <property type="gene ID" value="HPLM_0000046601"/>
</dbReference>
<sequence length="40" mass="4477">MESRYAKMPTVYGRGLTDVAGDGTTIPIVSHSIGRWYTWC</sequence>
<evidence type="ECO:0000313" key="3">
    <source>
        <dbReference type="WBParaSite" id="HPLM_0000046601-mRNA-1"/>
    </source>
</evidence>
<evidence type="ECO:0000313" key="1">
    <source>
        <dbReference type="EMBL" id="VDO05472.1"/>
    </source>
</evidence>
<dbReference type="AlphaFoldDB" id="A0A0N4VT49"/>
<keyword evidence="2" id="KW-1185">Reference proteome</keyword>
<reference evidence="3" key="1">
    <citation type="submission" date="2017-02" db="UniProtKB">
        <authorList>
            <consortium name="WormBaseParasite"/>
        </authorList>
    </citation>
    <scope>IDENTIFICATION</scope>
</reference>
<gene>
    <name evidence="1" type="ORF">HPLM_LOCUS467</name>
</gene>
<organism evidence="3">
    <name type="scientific">Haemonchus placei</name>
    <name type="common">Barber's pole worm</name>
    <dbReference type="NCBI Taxonomy" id="6290"/>
    <lineage>
        <taxon>Eukaryota</taxon>
        <taxon>Metazoa</taxon>
        <taxon>Ecdysozoa</taxon>
        <taxon>Nematoda</taxon>
        <taxon>Chromadorea</taxon>
        <taxon>Rhabditida</taxon>
        <taxon>Rhabditina</taxon>
        <taxon>Rhabditomorpha</taxon>
        <taxon>Strongyloidea</taxon>
        <taxon>Trichostrongylidae</taxon>
        <taxon>Haemonchus</taxon>
    </lineage>
</organism>
<dbReference type="Proteomes" id="UP000268014">
    <property type="component" value="Unassembled WGS sequence"/>
</dbReference>
<name>A0A0N4VT49_HAEPC</name>
<dbReference type="EMBL" id="UZAF01000327">
    <property type="protein sequence ID" value="VDO05472.1"/>
    <property type="molecule type" value="Genomic_DNA"/>
</dbReference>
<reference evidence="1 2" key="2">
    <citation type="submission" date="2018-11" db="EMBL/GenBank/DDBJ databases">
        <authorList>
            <consortium name="Pathogen Informatics"/>
        </authorList>
    </citation>
    <scope>NUCLEOTIDE SEQUENCE [LARGE SCALE GENOMIC DNA]</scope>
    <source>
        <strain evidence="1 2">MHpl1</strain>
    </source>
</reference>
<proteinExistence type="predicted"/>
<accession>A0A0N4VT49</accession>
<evidence type="ECO:0000313" key="2">
    <source>
        <dbReference type="Proteomes" id="UP000268014"/>
    </source>
</evidence>
<protein>
    <submittedName>
        <fullName evidence="1 3">Uncharacterized protein</fullName>
    </submittedName>
</protein>